<evidence type="ECO:0000313" key="2">
    <source>
        <dbReference type="Proteomes" id="UP001314170"/>
    </source>
</evidence>
<keyword evidence="2" id="KW-1185">Reference proteome</keyword>
<proteinExistence type="predicted"/>
<comment type="caution">
    <text evidence="1">The sequence shown here is derived from an EMBL/GenBank/DDBJ whole genome shotgun (WGS) entry which is preliminary data.</text>
</comment>
<gene>
    <name evidence="1" type="ORF">DCAF_LOCUS21607</name>
</gene>
<evidence type="ECO:0000313" key="1">
    <source>
        <dbReference type="EMBL" id="CAK7348898.1"/>
    </source>
</evidence>
<name>A0AAV1SD05_9ROSI</name>
<dbReference type="Proteomes" id="UP001314170">
    <property type="component" value="Unassembled WGS sequence"/>
</dbReference>
<reference evidence="1 2" key="1">
    <citation type="submission" date="2024-01" db="EMBL/GenBank/DDBJ databases">
        <authorList>
            <person name="Waweru B."/>
        </authorList>
    </citation>
    <scope>NUCLEOTIDE SEQUENCE [LARGE SCALE GENOMIC DNA]</scope>
</reference>
<sequence length="64" mass="7075">MRACMHSGVEPGLDENKEIRVWKELTSKYIEPAVLLGCQVGSSLTCLSCRLSHQSFLASRSSFS</sequence>
<dbReference type="AlphaFoldDB" id="A0AAV1SD05"/>
<organism evidence="1 2">
    <name type="scientific">Dovyalis caffra</name>
    <dbReference type="NCBI Taxonomy" id="77055"/>
    <lineage>
        <taxon>Eukaryota</taxon>
        <taxon>Viridiplantae</taxon>
        <taxon>Streptophyta</taxon>
        <taxon>Embryophyta</taxon>
        <taxon>Tracheophyta</taxon>
        <taxon>Spermatophyta</taxon>
        <taxon>Magnoliopsida</taxon>
        <taxon>eudicotyledons</taxon>
        <taxon>Gunneridae</taxon>
        <taxon>Pentapetalae</taxon>
        <taxon>rosids</taxon>
        <taxon>fabids</taxon>
        <taxon>Malpighiales</taxon>
        <taxon>Salicaceae</taxon>
        <taxon>Flacourtieae</taxon>
        <taxon>Dovyalis</taxon>
    </lineage>
</organism>
<accession>A0AAV1SD05</accession>
<protein>
    <submittedName>
        <fullName evidence="1">Uncharacterized protein</fullName>
    </submittedName>
</protein>
<dbReference type="EMBL" id="CAWUPB010001173">
    <property type="protein sequence ID" value="CAK7348898.1"/>
    <property type="molecule type" value="Genomic_DNA"/>
</dbReference>